<dbReference type="GeneID" id="36532325"/>
<evidence type="ECO:0000313" key="2">
    <source>
        <dbReference type="Proteomes" id="UP000234474"/>
    </source>
</evidence>
<accession>A0A2I1C5P9</accession>
<name>A0A2I1C5P9_ASPN1</name>
<dbReference type="EMBL" id="MSZS01000005">
    <property type="protein sequence ID" value="PKX92936.1"/>
    <property type="molecule type" value="Genomic_DNA"/>
</dbReference>
<dbReference type="VEuPathDB" id="FungiDB:P174DRAFT_421964"/>
<reference evidence="2" key="1">
    <citation type="journal article" date="2018" name="Proc. Natl. Acad. Sci. U.S.A.">
        <title>Linking secondary metabolites to gene clusters through genome sequencing of six diverse Aspergillus species.</title>
        <authorList>
            <person name="Kaerboelling I."/>
            <person name="Vesth T.C."/>
            <person name="Frisvad J.C."/>
            <person name="Nybo J.L."/>
            <person name="Theobald S."/>
            <person name="Kuo A."/>
            <person name="Bowyer P."/>
            <person name="Matsuda Y."/>
            <person name="Mondo S."/>
            <person name="Lyhne E.K."/>
            <person name="Kogle M.E."/>
            <person name="Clum A."/>
            <person name="Lipzen A."/>
            <person name="Salamov A."/>
            <person name="Ngan C.Y."/>
            <person name="Daum C."/>
            <person name="Chiniquy J."/>
            <person name="Barry K."/>
            <person name="LaButti K."/>
            <person name="Haridas S."/>
            <person name="Simmons B.A."/>
            <person name="Magnuson J.K."/>
            <person name="Mortensen U.H."/>
            <person name="Larsen T.O."/>
            <person name="Grigoriev I.V."/>
            <person name="Baker S.E."/>
            <person name="Andersen M.R."/>
        </authorList>
    </citation>
    <scope>NUCLEOTIDE SEQUENCE [LARGE SCALE GENOMIC DNA]</scope>
    <source>
        <strain evidence="2">IBT 16806</strain>
    </source>
</reference>
<dbReference type="RefSeq" id="XP_024681531.1">
    <property type="nucleotide sequence ID" value="XM_024825000.1"/>
</dbReference>
<comment type="caution">
    <text evidence="1">The sequence shown here is derived from an EMBL/GenBank/DDBJ whole genome shotgun (WGS) entry which is preliminary data.</text>
</comment>
<dbReference type="Proteomes" id="UP000234474">
    <property type="component" value="Unassembled WGS sequence"/>
</dbReference>
<gene>
    <name evidence="1" type="ORF">P174DRAFT_421964</name>
</gene>
<organism evidence="1 2">
    <name type="scientific">Aspergillus novofumigatus (strain IBT 16806)</name>
    <dbReference type="NCBI Taxonomy" id="1392255"/>
    <lineage>
        <taxon>Eukaryota</taxon>
        <taxon>Fungi</taxon>
        <taxon>Dikarya</taxon>
        <taxon>Ascomycota</taxon>
        <taxon>Pezizomycotina</taxon>
        <taxon>Eurotiomycetes</taxon>
        <taxon>Eurotiomycetidae</taxon>
        <taxon>Eurotiales</taxon>
        <taxon>Aspergillaceae</taxon>
        <taxon>Aspergillus</taxon>
        <taxon>Aspergillus subgen. Fumigati</taxon>
    </lineage>
</organism>
<dbReference type="OrthoDB" id="10478611at2759"/>
<dbReference type="AlphaFoldDB" id="A0A2I1C5P9"/>
<sequence length="94" mass="10822">MLVARFFLKEIRGGVRLSRKAKVLNWYYDALEEPGSHNVVFSRHAAKLFAESDVLSFHQEQGTKMFSTPERRLYLPASSPYDYGRAIFMGPSHL</sequence>
<keyword evidence="2" id="KW-1185">Reference proteome</keyword>
<protein>
    <submittedName>
        <fullName evidence="1">Uncharacterized protein</fullName>
    </submittedName>
</protein>
<proteinExistence type="predicted"/>
<evidence type="ECO:0000313" key="1">
    <source>
        <dbReference type="EMBL" id="PKX92936.1"/>
    </source>
</evidence>